<name>A0A8J3M651_9ACTN</name>
<dbReference type="InterPro" id="IPR029063">
    <property type="entry name" value="SAM-dependent_MTases_sf"/>
</dbReference>
<protein>
    <submittedName>
        <fullName evidence="1">Trans-aconitate methyltransferase</fullName>
    </submittedName>
</protein>
<evidence type="ECO:0000313" key="2">
    <source>
        <dbReference type="Proteomes" id="UP000630097"/>
    </source>
</evidence>
<keyword evidence="1" id="KW-0489">Methyltransferase</keyword>
<dbReference type="EMBL" id="BONV01000003">
    <property type="protein sequence ID" value="GIG77895.1"/>
    <property type="molecule type" value="Genomic_DNA"/>
</dbReference>
<keyword evidence="1" id="KW-0808">Transferase</keyword>
<dbReference type="AlphaFoldDB" id="A0A8J3M651"/>
<dbReference type="Proteomes" id="UP000630097">
    <property type="component" value="Unassembled WGS sequence"/>
</dbReference>
<dbReference type="GO" id="GO:0008168">
    <property type="term" value="F:methyltransferase activity"/>
    <property type="evidence" value="ECO:0007669"/>
    <property type="project" value="UniProtKB-KW"/>
</dbReference>
<reference evidence="1 2" key="1">
    <citation type="submission" date="2021-01" db="EMBL/GenBank/DDBJ databases">
        <title>Whole genome shotgun sequence of Planotetraspora kaengkrachanensis NBRC 104272.</title>
        <authorList>
            <person name="Komaki H."/>
            <person name="Tamura T."/>
        </authorList>
    </citation>
    <scope>NUCLEOTIDE SEQUENCE [LARGE SCALE GENOMIC DNA]</scope>
    <source>
        <strain evidence="1 2">NBRC 104272</strain>
    </source>
</reference>
<dbReference type="SUPFAM" id="SSF53335">
    <property type="entry name" value="S-adenosyl-L-methionine-dependent methyltransferases"/>
    <property type="match status" value="1"/>
</dbReference>
<dbReference type="GO" id="GO:0032259">
    <property type="term" value="P:methylation"/>
    <property type="evidence" value="ECO:0007669"/>
    <property type="project" value="UniProtKB-KW"/>
</dbReference>
<dbReference type="Gene3D" id="3.40.50.150">
    <property type="entry name" value="Vaccinia Virus protein VP39"/>
    <property type="match status" value="1"/>
</dbReference>
<comment type="caution">
    <text evidence="1">The sequence shown here is derived from an EMBL/GenBank/DDBJ whole genome shotgun (WGS) entry which is preliminary data.</text>
</comment>
<organism evidence="1 2">
    <name type="scientific">Planotetraspora kaengkrachanensis</name>
    <dbReference type="NCBI Taxonomy" id="575193"/>
    <lineage>
        <taxon>Bacteria</taxon>
        <taxon>Bacillati</taxon>
        <taxon>Actinomycetota</taxon>
        <taxon>Actinomycetes</taxon>
        <taxon>Streptosporangiales</taxon>
        <taxon>Streptosporangiaceae</taxon>
        <taxon>Planotetraspora</taxon>
    </lineage>
</organism>
<accession>A0A8J3M651</accession>
<proteinExistence type="predicted"/>
<keyword evidence="2" id="KW-1185">Reference proteome</keyword>
<sequence>MSTPPTGDEPVRVTPGWLALREGADAAARAPELLDPLRAYLAQTAPERLVIQDLGCGTGSQARWLAGRLRGPQHWILRDRDPDLLVHAGESLPGSASDGGPVTAETRQGDLTDLRAADFSGTSLVTASALLDLLTFDEVDDLAAACVEAGCPALLTLSVAGRADLTPAEPLDAEMTGAFNAHQRRTTGGRRLLGPDAPAAATKAFEHRGAVVRSSPSPWRLGADSAALTEEWLRGWVAAACEQRPDLTAEADSYLRRRIRACEAGELEVVLHHTDLLVLPPRKAAA</sequence>
<gene>
    <name evidence="1" type="ORF">Pka01_10220</name>
</gene>
<evidence type="ECO:0000313" key="1">
    <source>
        <dbReference type="EMBL" id="GIG77895.1"/>
    </source>
</evidence>
<dbReference type="RefSeq" id="WP_203881408.1">
    <property type="nucleotide sequence ID" value="NZ_BAABHH010000003.1"/>
</dbReference>